<sequence>MKTSATGIGGGKRIAMANFLALAMLQAGNYVLPLVTLPIISRIIGPGYYGVVNYVFAYVYYFVLFINAGFDLYGIRRIVEAQGDKEAVNAVVSRVLVAKTYILGACALVFSVLVWTVPQLAAQKLVSFFAFLYCIGWVINPSWVYHSMQETRRFAIFSFISKLCFSIAIVLAIRERSDYVLHPLITSLSHVAVSFFSLRYALRRYGIRVSWTKVGAVKQTLLDIRHMSAMELIRNQSHLTNLILAGSLLSIPDTGLYSAGLRIVVIFQSIISMPLNTVLFPYIGASFRESEAAGLERVRRILPYVVTLTLGISLAALLFAEPLIGFVFGHEFAGAVPLLRIFAFGLLLSNLNLALGQQVMLHLKYEAVYVRYLIAGFGVNIVLLPLLHHYRALEGSALAWPLAELLVFGLLVAFLRRRSIRLVDPLYCRPRQFCHNALSLIALRR</sequence>
<evidence type="ECO:0000256" key="5">
    <source>
        <dbReference type="SAM" id="Phobius"/>
    </source>
</evidence>
<feature type="transmembrane region" description="Helical" evidence="5">
    <location>
        <begin position="332"/>
        <end position="355"/>
    </location>
</feature>
<keyword evidence="7" id="KW-1185">Reference proteome</keyword>
<dbReference type="InterPro" id="IPR002797">
    <property type="entry name" value="Polysacc_synth"/>
</dbReference>
<evidence type="ECO:0000256" key="4">
    <source>
        <dbReference type="ARBA" id="ARBA00023136"/>
    </source>
</evidence>
<feature type="transmembrane region" description="Helical" evidence="5">
    <location>
        <begin position="96"/>
        <end position="115"/>
    </location>
</feature>
<feature type="transmembrane region" description="Helical" evidence="5">
    <location>
        <begin position="301"/>
        <end position="320"/>
    </location>
</feature>
<feature type="transmembrane region" description="Helical" evidence="5">
    <location>
        <begin position="154"/>
        <end position="173"/>
    </location>
</feature>
<dbReference type="EMBL" id="SJZI01000002">
    <property type="protein sequence ID" value="TCJ19323.1"/>
    <property type="molecule type" value="Genomic_DNA"/>
</dbReference>
<evidence type="ECO:0000313" key="6">
    <source>
        <dbReference type="EMBL" id="TCJ19323.1"/>
    </source>
</evidence>
<gene>
    <name evidence="6" type="ORF">EPD60_02575</name>
</gene>
<keyword evidence="2 5" id="KW-0812">Transmembrane</keyword>
<feature type="transmembrane region" description="Helical" evidence="5">
    <location>
        <begin position="56"/>
        <end position="75"/>
    </location>
</feature>
<feature type="transmembrane region" description="Helical" evidence="5">
    <location>
        <begin position="121"/>
        <end position="142"/>
    </location>
</feature>
<accession>A0A4R1BNX8</accession>
<dbReference type="PANTHER" id="PTHR43424">
    <property type="entry name" value="LOCUS PUTATIVE PROTEIN 1-RELATED"/>
    <property type="match status" value="1"/>
</dbReference>
<dbReference type="Pfam" id="PF01943">
    <property type="entry name" value="Polysacc_synt"/>
    <property type="match status" value="1"/>
</dbReference>
<evidence type="ECO:0000313" key="7">
    <source>
        <dbReference type="Proteomes" id="UP000295334"/>
    </source>
</evidence>
<dbReference type="OrthoDB" id="9815702at2"/>
<evidence type="ECO:0000256" key="3">
    <source>
        <dbReference type="ARBA" id="ARBA00022989"/>
    </source>
</evidence>
<evidence type="ECO:0000256" key="2">
    <source>
        <dbReference type="ARBA" id="ARBA00022692"/>
    </source>
</evidence>
<feature type="transmembrane region" description="Helical" evidence="5">
    <location>
        <begin position="20"/>
        <end position="44"/>
    </location>
</feature>
<name>A0A4R1BNX8_9BACT</name>
<dbReference type="GO" id="GO:0016020">
    <property type="term" value="C:membrane"/>
    <property type="evidence" value="ECO:0007669"/>
    <property type="project" value="UniProtKB-SubCell"/>
</dbReference>
<proteinExistence type="predicted"/>
<evidence type="ECO:0000256" key="1">
    <source>
        <dbReference type="ARBA" id="ARBA00004141"/>
    </source>
</evidence>
<dbReference type="RefSeq" id="WP_131446540.1">
    <property type="nucleotide sequence ID" value="NZ_SJZI01000002.1"/>
</dbReference>
<keyword evidence="3 5" id="KW-1133">Transmembrane helix</keyword>
<dbReference type="PANTHER" id="PTHR43424:SF1">
    <property type="entry name" value="LOCUS PUTATIVE PROTEIN 1-RELATED"/>
    <property type="match status" value="1"/>
</dbReference>
<dbReference type="Proteomes" id="UP000295334">
    <property type="component" value="Unassembled WGS sequence"/>
</dbReference>
<comment type="subcellular location">
    <subcellularLocation>
        <location evidence="1">Membrane</location>
        <topology evidence="1">Multi-pass membrane protein</topology>
    </subcellularLocation>
</comment>
<keyword evidence="4 5" id="KW-0472">Membrane</keyword>
<protein>
    <submittedName>
        <fullName evidence="6">Uncharacterized protein</fullName>
    </submittedName>
</protein>
<dbReference type="InterPro" id="IPR052556">
    <property type="entry name" value="PolySynth_Transporter"/>
</dbReference>
<organism evidence="6 7">
    <name type="scientific">Flaviaesturariibacter flavus</name>
    <dbReference type="NCBI Taxonomy" id="2502780"/>
    <lineage>
        <taxon>Bacteria</taxon>
        <taxon>Pseudomonadati</taxon>
        <taxon>Bacteroidota</taxon>
        <taxon>Chitinophagia</taxon>
        <taxon>Chitinophagales</taxon>
        <taxon>Chitinophagaceae</taxon>
        <taxon>Flaviaestuariibacter</taxon>
    </lineage>
</organism>
<reference evidence="6 7" key="1">
    <citation type="submission" date="2019-03" db="EMBL/GenBank/DDBJ databases">
        <authorList>
            <person name="Kim M.K.M."/>
        </authorList>
    </citation>
    <scope>NUCLEOTIDE SEQUENCE [LARGE SCALE GENOMIC DNA]</scope>
    <source>
        <strain evidence="6 7">17J68-12</strain>
    </source>
</reference>
<feature type="transmembrane region" description="Helical" evidence="5">
    <location>
        <begin position="398"/>
        <end position="415"/>
    </location>
</feature>
<dbReference type="AlphaFoldDB" id="A0A4R1BNX8"/>
<feature type="transmembrane region" description="Helical" evidence="5">
    <location>
        <begin position="367"/>
        <end position="386"/>
    </location>
</feature>
<comment type="caution">
    <text evidence="6">The sequence shown here is derived from an EMBL/GenBank/DDBJ whole genome shotgun (WGS) entry which is preliminary data.</text>
</comment>
<feature type="transmembrane region" description="Helical" evidence="5">
    <location>
        <begin position="263"/>
        <end position="280"/>
    </location>
</feature>